<dbReference type="EMBL" id="CAJNJA010080919">
    <property type="protein sequence ID" value="CAE7928804.1"/>
    <property type="molecule type" value="Genomic_DNA"/>
</dbReference>
<evidence type="ECO:0000313" key="3">
    <source>
        <dbReference type="Proteomes" id="UP000601435"/>
    </source>
</evidence>
<keyword evidence="3" id="KW-1185">Reference proteome</keyword>
<name>A0A813BUA7_9DINO</name>
<evidence type="ECO:0000256" key="1">
    <source>
        <dbReference type="SAM" id="MobiDB-lite"/>
    </source>
</evidence>
<evidence type="ECO:0000313" key="2">
    <source>
        <dbReference type="EMBL" id="CAE7928804.1"/>
    </source>
</evidence>
<feature type="non-terminal residue" evidence="2">
    <location>
        <position position="164"/>
    </location>
</feature>
<sequence length="164" mass="19212">HRCHLSDFRSGLYGMKQRFAEYLQRVDGKQSLVDDFVLSFNLFTEEYPDMRKQDATKAEFHLRADELHTRLVAEVENQRTTNLEQLEVLQTSRWLESQTEVLASQVQHAVQLEVKRYHATCQLLSDFYYSAMHMGLPEEHAPPPTVDVFKAEEPEEPVDDKKKK</sequence>
<dbReference type="AlphaFoldDB" id="A0A813BUA7"/>
<feature type="region of interest" description="Disordered" evidence="1">
    <location>
        <begin position="139"/>
        <end position="164"/>
    </location>
</feature>
<dbReference type="PANTHER" id="PTHR14919">
    <property type="entry name" value="KPL2-RELATED"/>
    <property type="match status" value="1"/>
</dbReference>
<feature type="non-terminal residue" evidence="2">
    <location>
        <position position="1"/>
    </location>
</feature>
<comment type="caution">
    <text evidence="2">The sequence shown here is derived from an EMBL/GenBank/DDBJ whole genome shotgun (WGS) entry which is preliminary data.</text>
</comment>
<reference evidence="2" key="1">
    <citation type="submission" date="2021-02" db="EMBL/GenBank/DDBJ databases">
        <authorList>
            <person name="Dougan E. K."/>
            <person name="Rhodes N."/>
            <person name="Thang M."/>
            <person name="Chan C."/>
        </authorList>
    </citation>
    <scope>NUCLEOTIDE SEQUENCE</scope>
</reference>
<protein>
    <submittedName>
        <fullName evidence="2">Spef2 protein</fullName>
    </submittedName>
</protein>
<dbReference type="Proteomes" id="UP000601435">
    <property type="component" value="Unassembled WGS sequence"/>
</dbReference>
<gene>
    <name evidence="2" type="primary">Spef2</name>
    <name evidence="2" type="ORF">SNEC2469_LOCUS32228</name>
</gene>
<dbReference type="OrthoDB" id="425147at2759"/>
<organism evidence="2 3">
    <name type="scientific">Symbiodinium necroappetens</name>
    <dbReference type="NCBI Taxonomy" id="1628268"/>
    <lineage>
        <taxon>Eukaryota</taxon>
        <taxon>Sar</taxon>
        <taxon>Alveolata</taxon>
        <taxon>Dinophyceae</taxon>
        <taxon>Suessiales</taxon>
        <taxon>Symbiodiniaceae</taxon>
        <taxon>Symbiodinium</taxon>
    </lineage>
</organism>
<proteinExistence type="predicted"/>
<accession>A0A813BUA7</accession>
<dbReference type="InterPro" id="IPR052634">
    <property type="entry name" value="Sperm_flagellar-bone_growth"/>
</dbReference>
<dbReference type="PANTHER" id="PTHR14919:SF0">
    <property type="entry name" value="SPERM FLAGELLAR PROTEIN 2"/>
    <property type="match status" value="1"/>
</dbReference>